<protein>
    <submittedName>
        <fullName evidence="1">Uncharacterized protein</fullName>
    </submittedName>
</protein>
<name>A0A3M7PXW4_BRAPC</name>
<gene>
    <name evidence="1" type="ORF">BpHYR1_020160</name>
</gene>
<dbReference type="Proteomes" id="UP000276133">
    <property type="component" value="Unassembled WGS sequence"/>
</dbReference>
<dbReference type="EMBL" id="REGN01008324">
    <property type="protein sequence ID" value="RNA03853.1"/>
    <property type="molecule type" value="Genomic_DNA"/>
</dbReference>
<evidence type="ECO:0000313" key="2">
    <source>
        <dbReference type="Proteomes" id="UP000276133"/>
    </source>
</evidence>
<comment type="caution">
    <text evidence="1">The sequence shown here is derived from an EMBL/GenBank/DDBJ whole genome shotgun (WGS) entry which is preliminary data.</text>
</comment>
<dbReference type="AlphaFoldDB" id="A0A3M7PXW4"/>
<evidence type="ECO:0000313" key="1">
    <source>
        <dbReference type="EMBL" id="RNA03853.1"/>
    </source>
</evidence>
<keyword evidence="2" id="KW-1185">Reference proteome</keyword>
<organism evidence="1 2">
    <name type="scientific">Brachionus plicatilis</name>
    <name type="common">Marine rotifer</name>
    <name type="synonym">Brachionus muelleri</name>
    <dbReference type="NCBI Taxonomy" id="10195"/>
    <lineage>
        <taxon>Eukaryota</taxon>
        <taxon>Metazoa</taxon>
        <taxon>Spiralia</taxon>
        <taxon>Gnathifera</taxon>
        <taxon>Rotifera</taxon>
        <taxon>Eurotatoria</taxon>
        <taxon>Monogononta</taxon>
        <taxon>Pseudotrocha</taxon>
        <taxon>Ploima</taxon>
        <taxon>Brachionidae</taxon>
        <taxon>Brachionus</taxon>
    </lineage>
</organism>
<sequence length="65" mass="7355">MTKLANYFSAILSLLPTNPNSATCLEKNLKLISFRAILIATNKQKELHATFFAFTLYTHSMLSNF</sequence>
<accession>A0A3M7PXW4</accession>
<reference evidence="1 2" key="1">
    <citation type="journal article" date="2018" name="Sci. Rep.">
        <title>Genomic signatures of local adaptation to the degree of environmental predictability in rotifers.</title>
        <authorList>
            <person name="Franch-Gras L."/>
            <person name="Hahn C."/>
            <person name="Garcia-Roger E.M."/>
            <person name="Carmona M.J."/>
            <person name="Serra M."/>
            <person name="Gomez A."/>
        </authorList>
    </citation>
    <scope>NUCLEOTIDE SEQUENCE [LARGE SCALE GENOMIC DNA]</scope>
    <source>
        <strain evidence="1">HYR1</strain>
    </source>
</reference>
<proteinExistence type="predicted"/>